<feature type="domain" description="MRM3-like substrate binding" evidence="5">
    <location>
        <begin position="5"/>
        <end position="81"/>
    </location>
</feature>
<feature type="domain" description="tRNA/rRNA methyltransferase SpoU type" evidence="4">
    <location>
        <begin position="96"/>
        <end position="235"/>
    </location>
</feature>
<dbReference type="InterPro" id="IPR053888">
    <property type="entry name" value="MRM3-like_sub_bind"/>
</dbReference>
<comment type="similarity">
    <text evidence="1">Belongs to the class IV-like SAM-binding methyltransferase superfamily. RNA methyltransferase TrmH family.</text>
</comment>
<dbReference type="GO" id="GO:0032259">
    <property type="term" value="P:methylation"/>
    <property type="evidence" value="ECO:0007669"/>
    <property type="project" value="UniProtKB-KW"/>
</dbReference>
<dbReference type="SUPFAM" id="SSF55315">
    <property type="entry name" value="L30e-like"/>
    <property type="match status" value="1"/>
</dbReference>
<dbReference type="Gene3D" id="3.40.1280.10">
    <property type="match status" value="1"/>
</dbReference>
<dbReference type="Proteomes" id="UP000241507">
    <property type="component" value="Chromosome"/>
</dbReference>
<reference evidence="7" key="1">
    <citation type="submission" date="2018-03" db="EMBL/GenBank/DDBJ databases">
        <title>Gramella fulva sp. nov., isolated from a dry surface of tidal flat.</title>
        <authorList>
            <person name="Hwang S.H."/>
            <person name="Hwang W.M."/>
            <person name="Kang K."/>
            <person name="Ahn T.-Y."/>
        </authorList>
    </citation>
    <scope>NUCLEOTIDE SEQUENCE [LARGE SCALE GENOMIC DNA]</scope>
    <source>
        <strain evidence="7">SH35</strain>
    </source>
</reference>
<dbReference type="GO" id="GO:0006396">
    <property type="term" value="P:RNA processing"/>
    <property type="evidence" value="ECO:0007669"/>
    <property type="project" value="InterPro"/>
</dbReference>
<evidence type="ECO:0000313" key="7">
    <source>
        <dbReference type="Proteomes" id="UP000241507"/>
    </source>
</evidence>
<dbReference type="InterPro" id="IPR029064">
    <property type="entry name" value="Ribosomal_eL30-like_sf"/>
</dbReference>
<dbReference type="RefSeq" id="WP_107012308.1">
    <property type="nucleotide sequence ID" value="NZ_CP028136.1"/>
</dbReference>
<dbReference type="PANTHER" id="PTHR43191">
    <property type="entry name" value="RRNA METHYLTRANSFERASE 3"/>
    <property type="match status" value="1"/>
</dbReference>
<evidence type="ECO:0000256" key="3">
    <source>
        <dbReference type="ARBA" id="ARBA00022679"/>
    </source>
</evidence>
<accession>A0A2R3Z5I0</accession>
<keyword evidence="3 6" id="KW-0808">Transferase</keyword>
<dbReference type="InterPro" id="IPR029026">
    <property type="entry name" value="tRNA_m1G_MTases_N"/>
</dbReference>
<keyword evidence="2 6" id="KW-0489">Methyltransferase</keyword>
<dbReference type="InterPro" id="IPR029028">
    <property type="entry name" value="Alpha/beta_knot_MTases"/>
</dbReference>
<dbReference type="Pfam" id="PF22435">
    <property type="entry name" value="MRM3-like_sub_bind"/>
    <property type="match status" value="1"/>
</dbReference>
<evidence type="ECO:0000256" key="1">
    <source>
        <dbReference type="ARBA" id="ARBA00007228"/>
    </source>
</evidence>
<evidence type="ECO:0000313" key="6">
    <source>
        <dbReference type="EMBL" id="AVR45531.1"/>
    </source>
</evidence>
<evidence type="ECO:0000259" key="4">
    <source>
        <dbReference type="Pfam" id="PF00588"/>
    </source>
</evidence>
<dbReference type="GO" id="GO:0003723">
    <property type="term" value="F:RNA binding"/>
    <property type="evidence" value="ECO:0007669"/>
    <property type="project" value="InterPro"/>
</dbReference>
<name>A0A2R3Z5I0_9FLAO</name>
<dbReference type="AlphaFoldDB" id="A0A2R3Z5I0"/>
<sequence length="248" mass="27637">MVSKSQIKLIKSLSQKKFRTEHQLFVVEGKKSIEEFLKSGYETSFFFTSEEGLFEAEGAVLIAETELAKITMLKNPQKVLAVFKIPKPASPNFNGLIVALDGVRDPGNLGTIIRLCDWFGVEQIMASDDTVDCYNPKVVQASMGSLGRIKIQYLDLEKIFKVLPVDYPVFGAFLEGENVYKSILPERAVIVMGNEAHGIRENITQFINSPVTIPQFGKNQQTESLNVAMATAVFLSEFRRTGFTGKQN</sequence>
<dbReference type="CDD" id="cd18109">
    <property type="entry name" value="SpoU-like_RNA-MTase"/>
    <property type="match status" value="1"/>
</dbReference>
<dbReference type="InterPro" id="IPR051259">
    <property type="entry name" value="rRNA_Methyltransferase"/>
</dbReference>
<protein>
    <submittedName>
        <fullName evidence="6">RNA methyltransferase</fullName>
    </submittedName>
</protein>
<dbReference type="Pfam" id="PF00588">
    <property type="entry name" value="SpoU_methylase"/>
    <property type="match status" value="1"/>
</dbReference>
<dbReference type="SUPFAM" id="SSF75217">
    <property type="entry name" value="alpha/beta knot"/>
    <property type="match status" value="1"/>
</dbReference>
<dbReference type="EMBL" id="CP028136">
    <property type="protein sequence ID" value="AVR45531.1"/>
    <property type="molecule type" value="Genomic_DNA"/>
</dbReference>
<keyword evidence="7" id="KW-1185">Reference proteome</keyword>
<dbReference type="Gene3D" id="3.30.1330.30">
    <property type="match status" value="1"/>
</dbReference>
<dbReference type="PANTHER" id="PTHR43191:SF2">
    <property type="entry name" value="RRNA METHYLTRANSFERASE 3, MITOCHONDRIAL"/>
    <property type="match status" value="1"/>
</dbReference>
<proteinExistence type="inferred from homology"/>
<dbReference type="OrthoDB" id="9785673at2"/>
<dbReference type="KEGG" id="grs:C7S20_09780"/>
<evidence type="ECO:0000256" key="2">
    <source>
        <dbReference type="ARBA" id="ARBA00022603"/>
    </source>
</evidence>
<dbReference type="InterPro" id="IPR001537">
    <property type="entry name" value="SpoU_MeTrfase"/>
</dbReference>
<gene>
    <name evidence="6" type="ORF">C7S20_09780</name>
</gene>
<evidence type="ECO:0000259" key="5">
    <source>
        <dbReference type="Pfam" id="PF22435"/>
    </source>
</evidence>
<dbReference type="GO" id="GO:0008173">
    <property type="term" value="F:RNA methyltransferase activity"/>
    <property type="evidence" value="ECO:0007669"/>
    <property type="project" value="InterPro"/>
</dbReference>
<organism evidence="6 7">
    <name type="scientific">Christiangramia fulva</name>
    <dbReference type="NCBI Taxonomy" id="2126553"/>
    <lineage>
        <taxon>Bacteria</taxon>
        <taxon>Pseudomonadati</taxon>
        <taxon>Bacteroidota</taxon>
        <taxon>Flavobacteriia</taxon>
        <taxon>Flavobacteriales</taxon>
        <taxon>Flavobacteriaceae</taxon>
        <taxon>Christiangramia</taxon>
    </lineage>
</organism>